<protein>
    <submittedName>
        <fullName evidence="1">Phage tail protein</fullName>
    </submittedName>
</protein>
<keyword evidence="2" id="KW-1185">Reference proteome</keyword>
<organism evidence="1 2">
    <name type="scientific">Sphingomonas pokkalii</name>
    <dbReference type="NCBI Taxonomy" id="2175090"/>
    <lineage>
        <taxon>Bacteria</taxon>
        <taxon>Pseudomonadati</taxon>
        <taxon>Pseudomonadota</taxon>
        <taxon>Alphaproteobacteria</taxon>
        <taxon>Sphingomonadales</taxon>
        <taxon>Sphingomonadaceae</taxon>
        <taxon>Sphingomonas</taxon>
    </lineage>
</organism>
<evidence type="ECO:0000313" key="1">
    <source>
        <dbReference type="EMBL" id="PVX30976.1"/>
    </source>
</evidence>
<dbReference type="Pfam" id="PF05489">
    <property type="entry name" value="Phage_tail_X"/>
    <property type="match status" value="1"/>
</dbReference>
<comment type="caution">
    <text evidence="1">The sequence shown here is derived from an EMBL/GenBank/DDBJ whole genome shotgun (WGS) entry which is preliminary data.</text>
</comment>
<dbReference type="AlphaFoldDB" id="A0A2U0SI13"/>
<reference evidence="1 2" key="1">
    <citation type="submission" date="2018-05" db="EMBL/GenBank/DDBJ databases">
        <title>Description of Sphingomonas pokkalii sp nov, isolated from the rhizosphere of saline tolerant pokkali rice and its draft genome analysis.</title>
        <authorList>
            <person name="Menon R."/>
            <person name="Kumari S."/>
            <person name="Rameshkumar N."/>
        </authorList>
    </citation>
    <scope>NUCLEOTIDE SEQUENCE [LARGE SCALE GENOMIC DNA]</scope>
    <source>
        <strain evidence="1 2">L3B27</strain>
    </source>
</reference>
<accession>A0A2U0SI13</accession>
<dbReference type="EMBL" id="QENQ01000001">
    <property type="protein sequence ID" value="PVX30976.1"/>
    <property type="molecule type" value="Genomic_DNA"/>
</dbReference>
<dbReference type="Proteomes" id="UP000245890">
    <property type="component" value="Unassembled WGS sequence"/>
</dbReference>
<dbReference type="InterPro" id="IPR008861">
    <property type="entry name" value="GpX-like"/>
</dbReference>
<dbReference type="RefSeq" id="WP_116470370.1">
    <property type="nucleotide sequence ID" value="NZ_QENQ01000001.1"/>
</dbReference>
<gene>
    <name evidence="1" type="ORF">DD559_17925</name>
</gene>
<dbReference type="OrthoDB" id="8759063at2"/>
<proteinExistence type="predicted"/>
<name>A0A2U0SI13_9SPHN</name>
<sequence>MADVLTARQGDTLDELLWRERGLGPETLDAVLAANPGLADRGATLPIGTPVTVPPIAAQAPPVRETVQLWS</sequence>
<evidence type="ECO:0000313" key="2">
    <source>
        <dbReference type="Proteomes" id="UP000245890"/>
    </source>
</evidence>